<proteinExistence type="inferred from homology"/>
<evidence type="ECO:0000256" key="6">
    <source>
        <dbReference type="ARBA" id="ARBA00022692"/>
    </source>
</evidence>
<dbReference type="SUPFAM" id="SSF81653">
    <property type="entry name" value="Calcium ATPase, transduction domain A"/>
    <property type="match status" value="1"/>
</dbReference>
<keyword evidence="7 15" id="KW-0479">Metal-binding</keyword>
<dbReference type="InterPro" id="IPR001757">
    <property type="entry name" value="P_typ_ATPase"/>
</dbReference>
<dbReference type="GO" id="GO:0016887">
    <property type="term" value="F:ATP hydrolysis activity"/>
    <property type="evidence" value="ECO:0007669"/>
    <property type="project" value="InterPro"/>
</dbReference>
<evidence type="ECO:0000256" key="11">
    <source>
        <dbReference type="ARBA" id="ARBA00022967"/>
    </source>
</evidence>
<dbReference type="InterPro" id="IPR023299">
    <property type="entry name" value="ATPase_P-typ_cyto_dom_N"/>
</dbReference>
<evidence type="ECO:0000256" key="15">
    <source>
        <dbReference type="RuleBase" id="RU362081"/>
    </source>
</evidence>
<protein>
    <submittedName>
        <fullName evidence="17">Cadmium-translocating P-type ATPase</fullName>
        <ecNumber evidence="17">3.6.3.3</ecNumber>
    </submittedName>
</protein>
<dbReference type="SUPFAM" id="SSF81665">
    <property type="entry name" value="Calcium ATPase, transmembrane domain M"/>
    <property type="match status" value="1"/>
</dbReference>
<evidence type="ECO:0000259" key="16">
    <source>
        <dbReference type="PROSITE" id="PS50846"/>
    </source>
</evidence>
<dbReference type="InterPro" id="IPR036412">
    <property type="entry name" value="HAD-like_sf"/>
</dbReference>
<dbReference type="Gene3D" id="2.70.150.10">
    <property type="entry name" value="Calcium-transporting ATPase, cytoplasmic transduction domain A"/>
    <property type="match status" value="1"/>
</dbReference>
<dbReference type="RefSeq" id="WP_127763518.1">
    <property type="nucleotide sequence ID" value="NZ_SADE01000001.1"/>
</dbReference>
<dbReference type="GO" id="GO:0055070">
    <property type="term" value="P:copper ion homeostasis"/>
    <property type="evidence" value="ECO:0007669"/>
    <property type="project" value="TreeGrafter"/>
</dbReference>
<dbReference type="Pfam" id="PF00122">
    <property type="entry name" value="E1-E2_ATPase"/>
    <property type="match status" value="1"/>
</dbReference>
<dbReference type="SUPFAM" id="SSF55008">
    <property type="entry name" value="HMA, heavy metal-associated domain"/>
    <property type="match status" value="1"/>
</dbReference>
<keyword evidence="5" id="KW-0597">Phosphoprotein</keyword>
<feature type="transmembrane region" description="Helical" evidence="15">
    <location>
        <begin position="150"/>
        <end position="171"/>
    </location>
</feature>
<dbReference type="Proteomes" id="UP000287447">
    <property type="component" value="Unassembled WGS sequence"/>
</dbReference>
<evidence type="ECO:0000313" key="18">
    <source>
        <dbReference type="Proteomes" id="UP000287447"/>
    </source>
</evidence>
<dbReference type="GO" id="GO:0005886">
    <property type="term" value="C:plasma membrane"/>
    <property type="evidence" value="ECO:0007669"/>
    <property type="project" value="UniProtKB-SubCell"/>
</dbReference>
<dbReference type="PANTHER" id="PTHR43520:SF5">
    <property type="entry name" value="CATION-TRANSPORTING P-TYPE ATPASE-RELATED"/>
    <property type="match status" value="1"/>
</dbReference>
<feature type="transmembrane region" description="Helical" evidence="15">
    <location>
        <begin position="183"/>
        <end position="202"/>
    </location>
</feature>
<reference evidence="18" key="1">
    <citation type="submission" date="2019-01" db="EMBL/GenBank/DDBJ databases">
        <title>Gri0909 isolated from a small marine red alga.</title>
        <authorList>
            <person name="Kim J."/>
            <person name="Jeong S.E."/>
            <person name="Jeon C.O."/>
        </authorList>
    </citation>
    <scope>NUCLEOTIDE SEQUENCE [LARGE SCALE GENOMIC DNA]</scope>
    <source>
        <strain evidence="18">Gri0909</strain>
    </source>
</reference>
<keyword evidence="6 15" id="KW-0812">Transmembrane</keyword>
<keyword evidence="4 15" id="KW-1003">Cell membrane</keyword>
<dbReference type="GO" id="GO:0005507">
    <property type="term" value="F:copper ion binding"/>
    <property type="evidence" value="ECO:0007669"/>
    <property type="project" value="TreeGrafter"/>
</dbReference>
<evidence type="ECO:0000256" key="1">
    <source>
        <dbReference type="ARBA" id="ARBA00004651"/>
    </source>
</evidence>
<keyword evidence="17" id="KW-0378">Hydrolase</keyword>
<dbReference type="EMBL" id="SADE01000001">
    <property type="protein sequence ID" value="RVU38146.1"/>
    <property type="molecule type" value="Genomic_DNA"/>
</dbReference>
<keyword evidence="11" id="KW-1278">Translocase</keyword>
<dbReference type="InterPro" id="IPR059000">
    <property type="entry name" value="ATPase_P-type_domA"/>
</dbReference>
<dbReference type="PROSITE" id="PS00154">
    <property type="entry name" value="ATPASE_E1_E2"/>
    <property type="match status" value="1"/>
</dbReference>
<dbReference type="InterPro" id="IPR006121">
    <property type="entry name" value="HMA_dom"/>
</dbReference>
<dbReference type="GO" id="GO:0043682">
    <property type="term" value="F:P-type divalent copper transporter activity"/>
    <property type="evidence" value="ECO:0007669"/>
    <property type="project" value="TreeGrafter"/>
</dbReference>
<dbReference type="OrthoDB" id="9760802at2"/>
<sequence length="761" mass="80536">MSCCAGGTTVNAAASTDVPSRDAVLHSSQKLDDGRIRTVLAVPDIHCGGCIRKVEGALSALRELEEPRVNLSTKRVVFHWKEDDIDAVPVFAALRRVGYEPNLISPDAIVVDDTRKSLFRALAVAGFAAGNIMLLSVSVWSGADAATRDLFHWISALIAIPTVGYAGRVFFRPALRALAARSLNMDVPISLAILLATGMSIFETWNHGAHAYFDASVTLLFFLLIGRTLDHMMRERARDAVAGLARITPDGATVIGEDGSRHWHPLDEVEAGMCLHIAAGDRIPVDATVREGKSDIDAAIATGESVPITAQEGTTLSAGMLNLTGPLVVEAAKAAKDSFLSEMLRMLDAAEGGAPAYRKLADRAAAVYAPVVHLAALFTFLGWIWVTGDWRQSLFSAIAVLIITCPCALGLAVPIVQVVAASRLFRKGIMLRDGTALEKLAQVDHVVFDKTGTLTVGMPRLQDAGKHGSRVLGIAAALGTNSRHPYSQALAQAAGENNIRPVVGLTDVREIPGEGIEGTLDGERYFLGRSAAGGNGVELRRGDDVLDLFRFEDRMRANASETISALEQQDIACEILSGDNGETVAQAAQALGMTDWRGDLRPADKIARVQALQSMGHKVLMVGDGLNDTPSLAAADVSMVPSKAADIGRQAAGLVFLHEGLDAVTSAVTVAHRAQALIRQNFALAVLYNIIAIPLAVLGYASPLVAALAMSGSSIVVILNALRLNEAASTPFSSIGAWLTRRGARRASGNARHGKHGVATL</sequence>
<dbReference type="Gene3D" id="3.40.50.1000">
    <property type="entry name" value="HAD superfamily/HAD-like"/>
    <property type="match status" value="2"/>
</dbReference>
<comment type="caution">
    <text evidence="17">The sequence shown here is derived from an EMBL/GenBank/DDBJ whole genome shotgun (WGS) entry which is preliminary data.</text>
</comment>
<dbReference type="Gene3D" id="3.40.1110.10">
    <property type="entry name" value="Calcium-transporting ATPase, cytoplasmic domain N"/>
    <property type="match status" value="1"/>
</dbReference>
<keyword evidence="8 15" id="KW-0547">Nucleotide-binding</keyword>
<dbReference type="InterPro" id="IPR027256">
    <property type="entry name" value="P-typ_ATPase_IB"/>
</dbReference>
<feature type="transmembrane region" description="Helical" evidence="15">
    <location>
        <begin position="118"/>
        <end position="138"/>
    </location>
</feature>
<evidence type="ECO:0000256" key="2">
    <source>
        <dbReference type="ARBA" id="ARBA00006024"/>
    </source>
</evidence>
<dbReference type="GO" id="GO:0005524">
    <property type="term" value="F:ATP binding"/>
    <property type="evidence" value="ECO:0007669"/>
    <property type="project" value="UniProtKB-UniRule"/>
</dbReference>
<evidence type="ECO:0000256" key="10">
    <source>
        <dbReference type="ARBA" id="ARBA00022842"/>
    </source>
</evidence>
<evidence type="ECO:0000256" key="12">
    <source>
        <dbReference type="ARBA" id="ARBA00022989"/>
    </source>
</evidence>
<keyword evidence="12 15" id="KW-1133">Transmembrane helix</keyword>
<dbReference type="NCBIfam" id="TIGR01511">
    <property type="entry name" value="ATPase-IB1_Cu"/>
    <property type="match status" value="1"/>
</dbReference>
<name>A0A3S2VRR2_9PROT</name>
<dbReference type="PRINTS" id="PR00943">
    <property type="entry name" value="CUATPASE"/>
</dbReference>
<dbReference type="InterPro" id="IPR036163">
    <property type="entry name" value="HMA_dom_sf"/>
</dbReference>
<evidence type="ECO:0000256" key="8">
    <source>
        <dbReference type="ARBA" id="ARBA00022741"/>
    </source>
</evidence>
<dbReference type="NCBIfam" id="TIGR01525">
    <property type="entry name" value="ATPase-IB_hvy"/>
    <property type="match status" value="1"/>
</dbReference>
<feature type="transmembrane region" description="Helical" evidence="15">
    <location>
        <begin position="682"/>
        <end position="698"/>
    </location>
</feature>
<dbReference type="InterPro" id="IPR017969">
    <property type="entry name" value="Heavy-metal-associated_CS"/>
</dbReference>
<gene>
    <name evidence="17" type="primary">cadA</name>
    <name evidence="17" type="ORF">EOI86_02255</name>
</gene>
<accession>A0A3S2VRR2</accession>
<dbReference type="PANTHER" id="PTHR43520">
    <property type="entry name" value="ATP7, ISOFORM B"/>
    <property type="match status" value="1"/>
</dbReference>
<dbReference type="Pfam" id="PF00702">
    <property type="entry name" value="Hydrolase"/>
    <property type="match status" value="1"/>
</dbReference>
<feature type="transmembrane region" description="Helical" evidence="15">
    <location>
        <begin position="365"/>
        <end position="386"/>
    </location>
</feature>
<keyword evidence="10" id="KW-0460">Magnesium</keyword>
<keyword evidence="3" id="KW-0813">Transport</keyword>
<dbReference type="InterPro" id="IPR018303">
    <property type="entry name" value="ATPase_P-typ_P_site"/>
</dbReference>
<dbReference type="PRINTS" id="PR00119">
    <property type="entry name" value="CATATPASE"/>
</dbReference>
<evidence type="ECO:0000256" key="5">
    <source>
        <dbReference type="ARBA" id="ARBA00022553"/>
    </source>
</evidence>
<keyword evidence="14 15" id="KW-0472">Membrane</keyword>
<keyword evidence="13" id="KW-0406">Ion transport</keyword>
<dbReference type="NCBIfam" id="TIGR01494">
    <property type="entry name" value="ATPase_P-type"/>
    <property type="match status" value="2"/>
</dbReference>
<dbReference type="Pfam" id="PF00403">
    <property type="entry name" value="HMA"/>
    <property type="match status" value="1"/>
</dbReference>
<dbReference type="InterPro" id="IPR008250">
    <property type="entry name" value="ATPase_P-typ_transduc_dom_A_sf"/>
</dbReference>
<dbReference type="CDD" id="cd00371">
    <property type="entry name" value="HMA"/>
    <property type="match status" value="1"/>
</dbReference>
<feature type="domain" description="HMA" evidence="16">
    <location>
        <begin position="36"/>
        <end position="102"/>
    </location>
</feature>
<comment type="similarity">
    <text evidence="2 15">Belongs to the cation transport ATPase (P-type) (TC 3.A.3) family. Type IB subfamily.</text>
</comment>
<comment type="subcellular location">
    <subcellularLocation>
        <location evidence="1">Cell membrane</location>
        <topology evidence="1">Multi-pass membrane protein</topology>
    </subcellularLocation>
</comment>
<evidence type="ECO:0000313" key="17">
    <source>
        <dbReference type="EMBL" id="RVU38146.1"/>
    </source>
</evidence>
<evidence type="ECO:0000256" key="3">
    <source>
        <dbReference type="ARBA" id="ARBA00022448"/>
    </source>
</evidence>
<dbReference type="NCBIfam" id="TIGR01512">
    <property type="entry name" value="ATPase-IB2_Cd"/>
    <property type="match status" value="1"/>
</dbReference>
<evidence type="ECO:0000256" key="9">
    <source>
        <dbReference type="ARBA" id="ARBA00022840"/>
    </source>
</evidence>
<dbReference type="InterPro" id="IPR023214">
    <property type="entry name" value="HAD_sf"/>
</dbReference>
<feature type="transmembrane region" description="Helical" evidence="15">
    <location>
        <begin position="398"/>
        <end position="422"/>
    </location>
</feature>
<feature type="transmembrane region" description="Helical" evidence="15">
    <location>
        <begin position="208"/>
        <end position="226"/>
    </location>
</feature>
<keyword evidence="18" id="KW-1185">Reference proteome</keyword>
<dbReference type="InterPro" id="IPR023298">
    <property type="entry name" value="ATPase_P-typ_TM_dom_sf"/>
</dbReference>
<dbReference type="Gene3D" id="1.20.1110.10">
    <property type="entry name" value="Calcium-transporting ATPase, transmembrane domain"/>
    <property type="match status" value="1"/>
</dbReference>
<organism evidence="17 18">
    <name type="scientific">Hwanghaeella grinnelliae</name>
    <dbReference type="NCBI Taxonomy" id="2500179"/>
    <lineage>
        <taxon>Bacteria</taxon>
        <taxon>Pseudomonadati</taxon>
        <taxon>Pseudomonadota</taxon>
        <taxon>Alphaproteobacteria</taxon>
        <taxon>Rhodospirillales</taxon>
        <taxon>Rhodospirillaceae</taxon>
        <taxon>Hwanghaeella</taxon>
    </lineage>
</organism>
<evidence type="ECO:0000256" key="4">
    <source>
        <dbReference type="ARBA" id="ARBA00022475"/>
    </source>
</evidence>
<dbReference type="Gene3D" id="3.30.70.100">
    <property type="match status" value="1"/>
</dbReference>
<evidence type="ECO:0000256" key="7">
    <source>
        <dbReference type="ARBA" id="ARBA00022723"/>
    </source>
</evidence>
<dbReference type="PROSITE" id="PS01047">
    <property type="entry name" value="HMA_1"/>
    <property type="match status" value="1"/>
</dbReference>
<dbReference type="PROSITE" id="PS50846">
    <property type="entry name" value="HMA_2"/>
    <property type="match status" value="1"/>
</dbReference>
<dbReference type="SUPFAM" id="SSF56784">
    <property type="entry name" value="HAD-like"/>
    <property type="match status" value="1"/>
</dbReference>
<dbReference type="EC" id="3.6.3.3" evidence="17"/>
<dbReference type="AlphaFoldDB" id="A0A3S2VRR2"/>
<keyword evidence="9 15" id="KW-0067">ATP-binding</keyword>
<evidence type="ECO:0000256" key="13">
    <source>
        <dbReference type="ARBA" id="ARBA00023065"/>
    </source>
</evidence>
<evidence type="ECO:0000256" key="14">
    <source>
        <dbReference type="ARBA" id="ARBA00023136"/>
    </source>
</evidence>